<keyword evidence="3" id="KW-1185">Reference proteome</keyword>
<evidence type="ECO:0000313" key="2">
    <source>
        <dbReference type="EMBL" id="OXV10665.1"/>
    </source>
</evidence>
<proteinExistence type="predicted"/>
<dbReference type="EMBL" id="NPHW01002827">
    <property type="protein sequence ID" value="OXV10665.1"/>
    <property type="molecule type" value="Genomic_DNA"/>
</dbReference>
<name>A0A232M2N4_9EURO</name>
<dbReference type="Proteomes" id="UP000243515">
    <property type="component" value="Unassembled WGS sequence"/>
</dbReference>
<reference evidence="2 3" key="1">
    <citation type="journal article" date="2015" name="Environ. Microbiol.">
        <title>Metagenome sequence of Elaphomyces granulatus from sporocarp tissue reveals Ascomycota ectomycorrhizal fingerprints of genome expansion and a Proteobacteria-rich microbiome.</title>
        <authorList>
            <person name="Quandt C.A."/>
            <person name="Kohler A."/>
            <person name="Hesse C.N."/>
            <person name="Sharpton T.J."/>
            <person name="Martin F."/>
            <person name="Spatafora J.W."/>
        </authorList>
    </citation>
    <scope>NUCLEOTIDE SEQUENCE [LARGE SCALE GENOMIC DNA]</scope>
    <source>
        <strain evidence="2 3">OSC145934</strain>
    </source>
</reference>
<comment type="caution">
    <text evidence="2">The sequence shown here is derived from an EMBL/GenBank/DDBJ whole genome shotgun (WGS) entry which is preliminary data.</text>
</comment>
<protein>
    <submittedName>
        <fullName evidence="2">Uncharacterized protein</fullName>
    </submittedName>
</protein>
<feature type="region of interest" description="Disordered" evidence="1">
    <location>
        <begin position="1"/>
        <end position="21"/>
    </location>
</feature>
<evidence type="ECO:0000313" key="3">
    <source>
        <dbReference type="Proteomes" id="UP000243515"/>
    </source>
</evidence>
<organism evidence="2 3">
    <name type="scientific">Elaphomyces granulatus</name>
    <dbReference type="NCBI Taxonomy" id="519963"/>
    <lineage>
        <taxon>Eukaryota</taxon>
        <taxon>Fungi</taxon>
        <taxon>Dikarya</taxon>
        <taxon>Ascomycota</taxon>
        <taxon>Pezizomycotina</taxon>
        <taxon>Eurotiomycetes</taxon>
        <taxon>Eurotiomycetidae</taxon>
        <taxon>Eurotiales</taxon>
        <taxon>Elaphomycetaceae</taxon>
        <taxon>Elaphomyces</taxon>
    </lineage>
</organism>
<dbReference type="OrthoDB" id="4360040at2759"/>
<sequence>MSELIRKVDSSGVMPPKKRARKGGAFLVDPESIHPDELSILNNLDMILGQTDKGEQAEALVVLSRVLRLVRDSSQNENVGTIAATSISNVQKALGYTQVEYGPDDRAYLLEMTPFGNGQLSDWAGTAIAKIRQSKYFKSSNSEMMARISIDILFCDRLNLLQDSNAEEHLNWVPEVSLSEHKHCHSREGRLGIGVQCELSIRFSLEAKRGGAAKAVLPQLIVYLAAIQDSRKRADKVNYSVFGVMTDSSEFIFVLLDESRKLFVSNTLSWLNQDTTIVKWIDKILEDAIKSSPPVKGHQMDCQTYQTELKNGFRSDVKTLEALQPLIMKD</sequence>
<evidence type="ECO:0000256" key="1">
    <source>
        <dbReference type="SAM" id="MobiDB-lite"/>
    </source>
</evidence>
<accession>A0A232M2N4</accession>
<gene>
    <name evidence="2" type="ORF">Egran_01575</name>
</gene>
<dbReference type="AlphaFoldDB" id="A0A232M2N4"/>